<organism evidence="1 2">
    <name type="scientific">Nakamurella alba</name>
    <dbReference type="NCBI Taxonomy" id="2665158"/>
    <lineage>
        <taxon>Bacteria</taxon>
        <taxon>Bacillati</taxon>
        <taxon>Actinomycetota</taxon>
        <taxon>Actinomycetes</taxon>
        <taxon>Nakamurellales</taxon>
        <taxon>Nakamurellaceae</taxon>
        <taxon>Nakamurella</taxon>
    </lineage>
</organism>
<evidence type="ECO:0000313" key="1">
    <source>
        <dbReference type="EMBL" id="MTD12649.1"/>
    </source>
</evidence>
<keyword evidence="2" id="KW-1185">Reference proteome</keyword>
<sequence>MADEQTAVRIGGVGIDRALALDSARNYLSRRDRFAYPAYDAFASSGGPWRISDADLVAPVLLNAEMNSRVFYALEALRPHMEDWLRHIPVDARLVEAGEPELAQLGELFAVLDGGDIPLKARGAILAKVMHRKRPSFVPLYDRFIDHCYRRAPQAPVPVDMRRTWRDFLPLLGAAITRDLRDSADFFDEVAALATEPLITPLRALDIVAWYAGRTEVGAPIWRAGSPEALAEDEGDEIWIDPDDERP</sequence>
<dbReference type="InterPro" id="IPR046275">
    <property type="entry name" value="DUF6308"/>
</dbReference>
<name>A0A7K1FGP3_9ACTN</name>
<dbReference type="Pfam" id="PF19827">
    <property type="entry name" value="DUF6308"/>
    <property type="match status" value="1"/>
</dbReference>
<dbReference type="RefSeq" id="WP_154766678.1">
    <property type="nucleotide sequence ID" value="NZ_WLYK01000001.1"/>
</dbReference>
<dbReference type="AlphaFoldDB" id="A0A7K1FGP3"/>
<comment type="caution">
    <text evidence="1">The sequence shown here is derived from an EMBL/GenBank/DDBJ whole genome shotgun (WGS) entry which is preliminary data.</text>
</comment>
<dbReference type="Proteomes" id="UP000460221">
    <property type="component" value="Unassembled WGS sequence"/>
</dbReference>
<gene>
    <name evidence="1" type="ORF">GIS00_01650</name>
</gene>
<protein>
    <submittedName>
        <fullName evidence="1">Uncharacterized protein</fullName>
    </submittedName>
</protein>
<evidence type="ECO:0000313" key="2">
    <source>
        <dbReference type="Proteomes" id="UP000460221"/>
    </source>
</evidence>
<accession>A0A7K1FGP3</accession>
<reference evidence="1 2" key="1">
    <citation type="submission" date="2019-11" db="EMBL/GenBank/DDBJ databases">
        <authorList>
            <person name="Jiang L.-Q."/>
        </authorList>
    </citation>
    <scope>NUCLEOTIDE SEQUENCE [LARGE SCALE GENOMIC DNA]</scope>
    <source>
        <strain evidence="1 2">YIM 132087</strain>
    </source>
</reference>
<proteinExistence type="predicted"/>
<dbReference type="EMBL" id="WLYK01000001">
    <property type="protein sequence ID" value="MTD12649.1"/>
    <property type="molecule type" value="Genomic_DNA"/>
</dbReference>